<dbReference type="AlphaFoldDB" id="A0A026WKL7"/>
<dbReference type="Proteomes" id="UP000053097">
    <property type="component" value="Unassembled WGS sequence"/>
</dbReference>
<evidence type="ECO:0000313" key="3">
    <source>
        <dbReference type="Proteomes" id="UP000053097"/>
    </source>
</evidence>
<dbReference type="EMBL" id="KK107168">
    <property type="protein sequence ID" value="EZA56191.1"/>
    <property type="molecule type" value="Genomic_DNA"/>
</dbReference>
<name>A0A026WKL7_OOCBI</name>
<feature type="region of interest" description="Disordered" evidence="1">
    <location>
        <begin position="102"/>
        <end position="121"/>
    </location>
</feature>
<sequence>VTLFFTNLYDCAHVVVPAGEDGNQNSAGAAVTLPPMDAPYRGVEVTSCRAEEGAGCDHCRTAGAVGICGGRKAEVSAAVTSAAENRRSRICQRKRRRRDVRVEAASAAVTTAGRPEAVDVD</sequence>
<proteinExistence type="predicted"/>
<accession>A0A026WKL7</accession>
<organism evidence="2 3">
    <name type="scientific">Ooceraea biroi</name>
    <name type="common">Clonal raider ant</name>
    <name type="synonym">Cerapachys biroi</name>
    <dbReference type="NCBI Taxonomy" id="2015173"/>
    <lineage>
        <taxon>Eukaryota</taxon>
        <taxon>Metazoa</taxon>
        <taxon>Ecdysozoa</taxon>
        <taxon>Arthropoda</taxon>
        <taxon>Hexapoda</taxon>
        <taxon>Insecta</taxon>
        <taxon>Pterygota</taxon>
        <taxon>Neoptera</taxon>
        <taxon>Endopterygota</taxon>
        <taxon>Hymenoptera</taxon>
        <taxon>Apocrita</taxon>
        <taxon>Aculeata</taxon>
        <taxon>Formicoidea</taxon>
        <taxon>Formicidae</taxon>
        <taxon>Dorylinae</taxon>
        <taxon>Ooceraea</taxon>
    </lineage>
</organism>
<gene>
    <name evidence="2" type="ORF">X777_03523</name>
</gene>
<keyword evidence="3" id="KW-1185">Reference proteome</keyword>
<protein>
    <submittedName>
        <fullName evidence="2">Uncharacterized protein</fullName>
    </submittedName>
</protein>
<feature type="non-terminal residue" evidence="2">
    <location>
        <position position="1"/>
    </location>
</feature>
<evidence type="ECO:0000256" key="1">
    <source>
        <dbReference type="SAM" id="MobiDB-lite"/>
    </source>
</evidence>
<evidence type="ECO:0000313" key="2">
    <source>
        <dbReference type="EMBL" id="EZA56191.1"/>
    </source>
</evidence>
<reference evidence="2 3" key="1">
    <citation type="journal article" date="2014" name="Curr. Biol.">
        <title>The genome of the clonal raider ant Cerapachys biroi.</title>
        <authorList>
            <person name="Oxley P.R."/>
            <person name="Ji L."/>
            <person name="Fetter-Pruneda I."/>
            <person name="McKenzie S.K."/>
            <person name="Li C."/>
            <person name="Hu H."/>
            <person name="Zhang G."/>
            <person name="Kronauer D.J."/>
        </authorList>
    </citation>
    <scope>NUCLEOTIDE SEQUENCE [LARGE SCALE GENOMIC DNA]</scope>
</reference>